<dbReference type="Proteomes" id="UP000652219">
    <property type="component" value="Unassembled WGS sequence"/>
</dbReference>
<feature type="compositionally biased region" description="Polar residues" evidence="2">
    <location>
        <begin position="162"/>
        <end position="174"/>
    </location>
</feature>
<feature type="region of interest" description="Disordered" evidence="2">
    <location>
        <begin position="1"/>
        <end position="102"/>
    </location>
</feature>
<protein>
    <submittedName>
        <fullName evidence="4">Rheb small monomeric gtpase</fullName>
    </submittedName>
</protein>
<dbReference type="EMBL" id="WIGN01000032">
    <property type="protein sequence ID" value="KAF6815858.1"/>
    <property type="molecule type" value="Genomic_DNA"/>
</dbReference>
<dbReference type="Gene3D" id="1.25.10.10">
    <property type="entry name" value="Leucine-rich Repeat Variant"/>
    <property type="match status" value="2"/>
</dbReference>
<dbReference type="PANTHER" id="PTHR22100">
    <property type="entry name" value="WINGS APART-LIKE PROTEIN HOMOLOG"/>
    <property type="match status" value="1"/>
</dbReference>
<dbReference type="InterPro" id="IPR039874">
    <property type="entry name" value="WAPL"/>
</dbReference>
<feature type="region of interest" description="Disordered" evidence="2">
    <location>
        <begin position="116"/>
        <end position="226"/>
    </location>
</feature>
<evidence type="ECO:0000256" key="1">
    <source>
        <dbReference type="ARBA" id="ARBA00006854"/>
    </source>
</evidence>
<feature type="compositionally biased region" description="Basic residues" evidence="2">
    <location>
        <begin position="10"/>
        <end position="26"/>
    </location>
</feature>
<dbReference type="InterPro" id="IPR011989">
    <property type="entry name" value="ARM-like"/>
</dbReference>
<dbReference type="AlphaFoldDB" id="A0A8H6JNL0"/>
<dbReference type="PANTHER" id="PTHR22100:SF13">
    <property type="entry name" value="WINGS APART-LIKE PROTEIN HOMOLOG"/>
    <property type="match status" value="1"/>
</dbReference>
<organism evidence="4 5">
    <name type="scientific">Colletotrichum sojae</name>
    <dbReference type="NCBI Taxonomy" id="2175907"/>
    <lineage>
        <taxon>Eukaryota</taxon>
        <taxon>Fungi</taxon>
        <taxon>Dikarya</taxon>
        <taxon>Ascomycota</taxon>
        <taxon>Pezizomycotina</taxon>
        <taxon>Sordariomycetes</taxon>
        <taxon>Hypocreomycetidae</taxon>
        <taxon>Glomerellales</taxon>
        <taxon>Glomerellaceae</taxon>
        <taxon>Colletotrichum</taxon>
        <taxon>Colletotrichum orchidearum species complex</taxon>
    </lineage>
</organism>
<feature type="compositionally biased region" description="Basic and acidic residues" evidence="2">
    <location>
        <begin position="147"/>
        <end position="160"/>
    </location>
</feature>
<comment type="similarity">
    <text evidence="1">Belongs to the WAPL family.</text>
</comment>
<dbReference type="Pfam" id="PF07814">
    <property type="entry name" value="WAPL"/>
    <property type="match status" value="1"/>
</dbReference>
<sequence length="812" mass="88865">MATRDGPSVPRRKTTTYGKTSRKRSIHAFLDLTNGSRRAGDDSQGSLPPSTSPDRTRDPYDPPDDEPVYKPIPRRDASHIVAPSSLDSDVQRISKKRKLPATIVAKVERNVNGRPLAVASQSDLPSYTRRAVKSPHMPGHQGSSHIARHESKPPATEKQKTTRQTDTPPFQSRATADGEIVAKNTGKSQIRQVSMRTSEPESSVVRHTTTTGDNSRAKPKRPIEPRRMRLIDQLAAQNEDSTDSDSDTSDVTELGASGTAAIETLLSTPLMSLDSTMPKPSARPKVLPSTRKFKSTYGEQRTLRANDSGGDSLGNSMGIDGSQLELSPPPAVSNLSSFAFEEDEVEEQTSSKGGIIDIHALRQAGANHRFAENMADLIDRIGTPQLPKSQASRSRRSALLELASKLRDKTYVRQFRDQGAKDALFRAIGAEEDAISGFVLMSVLLVLFTSFSVPHLVPQLQSEGIAQLTSRMFDLGEDIASIAGQRKSSMSRNGQASISTLRSTLQRLDVWKGSPPKVFSPRMLSLKVLAMLCKDSDGPATHDILAGLTDQLFSFAQRGWETSRAQGMDKTEGGVALSLLEGYSIAAMQSEAGSRWTKRYLPILADILTAAMARPMDEFGEFESTTLKLALNTTNNNATAASVFSRGELFRELAETSLAAFKLLEQSVRRGAFSRDIYEMLMLVLGVMINTSEYCSSTRQSVESWQGLDASPLDKLIEVYLENRESAVTADSVEKTSVAVAHGYLAILLGYLSLSTQVRRRLEEKSNGMGTKYLLDSIYGFMTLNAKIDTDESTASLQNLVNELRRRQKTAV</sequence>
<evidence type="ECO:0000259" key="3">
    <source>
        <dbReference type="Pfam" id="PF07814"/>
    </source>
</evidence>
<dbReference type="InterPro" id="IPR022771">
    <property type="entry name" value="WAPL_C"/>
</dbReference>
<feature type="compositionally biased region" description="Polar residues" evidence="2">
    <location>
        <begin position="185"/>
        <end position="214"/>
    </location>
</feature>
<feature type="region of interest" description="Disordered" evidence="2">
    <location>
        <begin position="295"/>
        <end position="320"/>
    </location>
</feature>
<feature type="domain" description="Wings apart-like protein C-terminal" evidence="3">
    <location>
        <begin position="358"/>
        <end position="696"/>
    </location>
</feature>
<comment type="caution">
    <text evidence="4">The sequence shown here is derived from an EMBL/GenBank/DDBJ whole genome shotgun (WGS) entry which is preliminary data.</text>
</comment>
<evidence type="ECO:0000313" key="5">
    <source>
        <dbReference type="Proteomes" id="UP000652219"/>
    </source>
</evidence>
<reference evidence="4 5" key="1">
    <citation type="journal article" date="2020" name="Phytopathology">
        <title>Genome Sequence Resources of Colletotrichum truncatum, C. plurivorum, C. musicola, and C. sojae: Four Species Pathogenic to Soybean (Glycine max).</title>
        <authorList>
            <person name="Rogerio F."/>
            <person name="Boufleur T.R."/>
            <person name="Ciampi-Guillardi M."/>
            <person name="Sukno S.A."/>
            <person name="Thon M.R."/>
            <person name="Massola Junior N.S."/>
            <person name="Baroncelli R."/>
        </authorList>
    </citation>
    <scope>NUCLEOTIDE SEQUENCE [LARGE SCALE GENOMIC DNA]</scope>
    <source>
        <strain evidence="4 5">LFN0009</strain>
    </source>
</reference>
<evidence type="ECO:0000256" key="2">
    <source>
        <dbReference type="SAM" id="MobiDB-lite"/>
    </source>
</evidence>
<proteinExistence type="inferred from homology"/>
<accession>A0A8H6JNL0</accession>
<evidence type="ECO:0000313" key="4">
    <source>
        <dbReference type="EMBL" id="KAF6815858.1"/>
    </source>
</evidence>
<gene>
    <name evidence="4" type="ORF">CSOJ01_03337</name>
</gene>
<keyword evidence="5" id="KW-1185">Reference proteome</keyword>
<name>A0A8H6JNL0_9PEZI</name>